<organism evidence="2 3">
    <name type="scientific">Elaeophora elaphi</name>
    <dbReference type="NCBI Taxonomy" id="1147741"/>
    <lineage>
        <taxon>Eukaryota</taxon>
        <taxon>Metazoa</taxon>
        <taxon>Ecdysozoa</taxon>
        <taxon>Nematoda</taxon>
        <taxon>Chromadorea</taxon>
        <taxon>Rhabditida</taxon>
        <taxon>Spirurina</taxon>
        <taxon>Spiruromorpha</taxon>
        <taxon>Filarioidea</taxon>
        <taxon>Onchocercidae</taxon>
        <taxon>Elaeophora</taxon>
    </lineage>
</organism>
<protein>
    <submittedName>
        <fullName evidence="3">Leucine zipper transcription factor-like protein 1</fullName>
    </submittedName>
</protein>
<dbReference type="Proteomes" id="UP000050640">
    <property type="component" value="Unplaced"/>
</dbReference>
<feature type="coiled-coil region" evidence="1">
    <location>
        <begin position="49"/>
        <end position="118"/>
    </location>
</feature>
<keyword evidence="1" id="KW-0175">Coiled coil</keyword>
<proteinExistence type="predicted"/>
<sequence>MGLLKKEAQILDLDNALKVAEVKLETELANSTDRLQIEQVNGSSLKITVEELEDLLQKKNAELTAAAQERQRYTTEMQKMKELKYDLETKLNLQGRELKETREKLTVLKKKIRELELEAANSPINKSLREAITQQGSSKST</sequence>
<name>A0A0R3RL61_9BILA</name>
<reference evidence="3" key="1">
    <citation type="submission" date="2017-02" db="UniProtKB">
        <authorList>
            <consortium name="WormBaseParasite"/>
        </authorList>
    </citation>
    <scope>IDENTIFICATION</scope>
</reference>
<evidence type="ECO:0000256" key="1">
    <source>
        <dbReference type="SAM" id="Coils"/>
    </source>
</evidence>
<dbReference type="STRING" id="1147741.A0A0R3RL61"/>
<keyword evidence="2" id="KW-1185">Reference proteome</keyword>
<dbReference type="WBParaSite" id="EEL_0000222001-mRNA-1">
    <property type="protein sequence ID" value="EEL_0000222001-mRNA-1"/>
    <property type="gene ID" value="EEL_0000222001"/>
</dbReference>
<dbReference type="AlphaFoldDB" id="A0A0R3RL61"/>
<evidence type="ECO:0000313" key="3">
    <source>
        <dbReference type="WBParaSite" id="EEL_0000222001-mRNA-1"/>
    </source>
</evidence>
<accession>A0A0R3RL61</accession>
<evidence type="ECO:0000313" key="2">
    <source>
        <dbReference type="Proteomes" id="UP000050640"/>
    </source>
</evidence>